<evidence type="ECO:0000256" key="10">
    <source>
        <dbReference type="ARBA" id="ARBA00030508"/>
    </source>
</evidence>
<evidence type="ECO:0000256" key="9">
    <source>
        <dbReference type="ARBA" id="ARBA00023002"/>
    </source>
</evidence>
<dbReference type="Proteomes" id="UP001218218">
    <property type="component" value="Unassembled WGS sequence"/>
</dbReference>
<dbReference type="AlphaFoldDB" id="A0AAD7EEN1"/>
<dbReference type="InterPro" id="IPR012814">
    <property type="entry name" value="P2OX"/>
</dbReference>
<dbReference type="EMBL" id="JARIHO010000058">
    <property type="protein sequence ID" value="KAJ7318380.1"/>
    <property type="molecule type" value="Genomic_DNA"/>
</dbReference>
<dbReference type="PANTHER" id="PTHR42784">
    <property type="entry name" value="PYRANOSE 2-OXIDASE"/>
    <property type="match status" value="1"/>
</dbReference>
<keyword evidence="16" id="KW-1185">Reference proteome</keyword>
<gene>
    <name evidence="15" type="ORF">DFH08DRAFT_1086603</name>
</gene>
<dbReference type="Pfam" id="PF00732">
    <property type="entry name" value="GMC_oxred_N"/>
    <property type="match status" value="1"/>
</dbReference>
<sequence length="585" mass="64470">MSANTTIPKSQITFSGEKPTFDVCIIGSGPIGATYAKLLVKAGLTVAMVDIGAAKGKNDEDIFVPGGHKRNEIEYQKEPNARFTYAVQAALSTLSIPVDNARMFITYHAVGMLTRNARSTDKPFVSNGMNPNQDAYLNLDSAAVTRAVGGMSTHWGCTTPRLVKGLERPLLDNDSSKDDKLWDSLYTEAEGIIGTSTTQFKNSIRGLLIQATLSAAFPSRTFGDLPVACHRLKNDRYLEWHAAATILKDIYEDADRRKNFKLLPNHQCIKLQADEKGYKIEKALVKDLLASRTDPHCRDRFIAAKVFVVAAGAVGTPQILFNSGFSGDSVNTQSTSQIPNLGLFLTEQPVTFCQTIWKKSLLDSVKEAKSQNPDWWTQASKYHAEKNSHDPIPIPFSDPPPQVYNRPTKERPWHGQIQRDDAWSFGVFGDTVDHRLIVDFRFFGMATPLRENRVIFTHEVRDAYGMPQPTFEFNLKDTDRENSNEMLADMCAVASRIGGFLPGAEPQFQKPGTALHIAGTTRAGLTSGDSVVDTNCKVWDFDNLYLGGNGVISTAFAGNPTLTSMAYAIKSAKSIIIKLQTNSDQ</sequence>
<dbReference type="InterPro" id="IPR000172">
    <property type="entry name" value="GMC_OxRdtase_N"/>
</dbReference>
<dbReference type="EC" id="1.1.3.10" evidence="5"/>
<keyword evidence="7" id="KW-0285">Flavoprotein</keyword>
<feature type="domain" description="Glucose-methanol-choline oxidoreductase N-terminal" evidence="13">
    <location>
        <begin position="256"/>
        <end position="327"/>
    </location>
</feature>
<evidence type="ECO:0000313" key="15">
    <source>
        <dbReference type="EMBL" id="KAJ7318380.1"/>
    </source>
</evidence>
<dbReference type="PANTHER" id="PTHR42784:SF1">
    <property type="entry name" value="PYRANOSE 2-OXIDASE"/>
    <property type="match status" value="1"/>
</dbReference>
<comment type="catalytic activity">
    <reaction evidence="1">
        <text>D-glucose + O2 = 2-dehydro-D-glucose + H2O2</text>
        <dbReference type="Rhea" id="RHEA:10552"/>
        <dbReference type="ChEBI" id="CHEBI:4167"/>
        <dbReference type="ChEBI" id="CHEBI:15379"/>
        <dbReference type="ChEBI" id="CHEBI:16240"/>
        <dbReference type="ChEBI" id="CHEBI:16609"/>
        <dbReference type="EC" id="1.1.3.10"/>
    </reaction>
</comment>
<comment type="subunit">
    <text evidence="4">Homotetramer.</text>
</comment>
<proteinExistence type="inferred from homology"/>
<evidence type="ECO:0000256" key="8">
    <source>
        <dbReference type="ARBA" id="ARBA00022827"/>
    </source>
</evidence>
<evidence type="ECO:0000256" key="2">
    <source>
        <dbReference type="ARBA" id="ARBA00001974"/>
    </source>
</evidence>
<dbReference type="GO" id="GO:0050233">
    <property type="term" value="F:pyranose oxidase activity"/>
    <property type="evidence" value="ECO:0007669"/>
    <property type="project" value="UniProtKB-EC"/>
</dbReference>
<name>A0AAD7EEN1_9AGAR</name>
<organism evidence="15 16">
    <name type="scientific">Mycena albidolilacea</name>
    <dbReference type="NCBI Taxonomy" id="1033008"/>
    <lineage>
        <taxon>Eukaryota</taxon>
        <taxon>Fungi</taxon>
        <taxon>Dikarya</taxon>
        <taxon>Basidiomycota</taxon>
        <taxon>Agaricomycotina</taxon>
        <taxon>Agaricomycetes</taxon>
        <taxon>Agaricomycetidae</taxon>
        <taxon>Agaricales</taxon>
        <taxon>Marasmiineae</taxon>
        <taxon>Mycenaceae</taxon>
        <taxon>Mycena</taxon>
    </lineage>
</organism>
<comment type="similarity">
    <text evidence="3">Belongs to the GMC oxidoreductase family.</text>
</comment>
<feature type="domain" description="Glucose-methanol-choline oxidoreductase C-terminal" evidence="14">
    <location>
        <begin position="448"/>
        <end position="568"/>
    </location>
</feature>
<evidence type="ECO:0000256" key="3">
    <source>
        <dbReference type="ARBA" id="ARBA00010790"/>
    </source>
</evidence>
<protein>
    <recommendedName>
        <fullName evidence="6">Pyranose 2-oxidase</fullName>
        <ecNumber evidence="5">1.1.3.10</ecNumber>
    </recommendedName>
    <alternativeName>
        <fullName evidence="11">FAD-oxidoreductase</fullName>
    </alternativeName>
    <alternativeName>
        <fullName evidence="10">Glucose 2-oxidase</fullName>
    </alternativeName>
    <alternativeName>
        <fullName evidence="12">Pyranose:oxygen 2-oxidoreductase</fullName>
    </alternativeName>
</protein>
<dbReference type="SUPFAM" id="SSF51905">
    <property type="entry name" value="FAD/NAD(P)-binding domain"/>
    <property type="match status" value="1"/>
</dbReference>
<evidence type="ECO:0000256" key="11">
    <source>
        <dbReference type="ARBA" id="ARBA00031159"/>
    </source>
</evidence>
<dbReference type="NCBIfam" id="TIGR02462">
    <property type="entry name" value="pyranose_ox"/>
    <property type="match status" value="1"/>
</dbReference>
<dbReference type="InterPro" id="IPR051473">
    <property type="entry name" value="P2Ox-like"/>
</dbReference>
<comment type="cofactor">
    <cofactor evidence="2">
        <name>FAD</name>
        <dbReference type="ChEBI" id="CHEBI:57692"/>
    </cofactor>
</comment>
<evidence type="ECO:0000313" key="16">
    <source>
        <dbReference type="Proteomes" id="UP001218218"/>
    </source>
</evidence>
<keyword evidence="9" id="KW-0560">Oxidoreductase</keyword>
<evidence type="ECO:0000256" key="5">
    <source>
        <dbReference type="ARBA" id="ARBA00013082"/>
    </source>
</evidence>
<evidence type="ECO:0000256" key="12">
    <source>
        <dbReference type="ARBA" id="ARBA00031330"/>
    </source>
</evidence>
<dbReference type="Gene3D" id="3.50.50.60">
    <property type="entry name" value="FAD/NAD(P)-binding domain"/>
    <property type="match status" value="2"/>
</dbReference>
<dbReference type="InterPro" id="IPR007867">
    <property type="entry name" value="GMC_OxRtase_C"/>
</dbReference>
<dbReference type="GO" id="GO:0050660">
    <property type="term" value="F:flavin adenine dinucleotide binding"/>
    <property type="evidence" value="ECO:0007669"/>
    <property type="project" value="InterPro"/>
</dbReference>
<evidence type="ECO:0000259" key="13">
    <source>
        <dbReference type="Pfam" id="PF00732"/>
    </source>
</evidence>
<dbReference type="SUPFAM" id="SSF54373">
    <property type="entry name" value="FAD-linked reductases, C-terminal domain"/>
    <property type="match status" value="1"/>
</dbReference>
<evidence type="ECO:0000256" key="1">
    <source>
        <dbReference type="ARBA" id="ARBA00000827"/>
    </source>
</evidence>
<accession>A0AAD7EEN1</accession>
<dbReference type="InterPro" id="IPR036188">
    <property type="entry name" value="FAD/NAD-bd_sf"/>
</dbReference>
<evidence type="ECO:0000256" key="7">
    <source>
        <dbReference type="ARBA" id="ARBA00022630"/>
    </source>
</evidence>
<keyword evidence="8" id="KW-0274">FAD</keyword>
<reference evidence="15" key="1">
    <citation type="submission" date="2023-03" db="EMBL/GenBank/DDBJ databases">
        <title>Massive genome expansion in bonnet fungi (Mycena s.s.) driven by repeated elements and novel gene families across ecological guilds.</title>
        <authorList>
            <consortium name="Lawrence Berkeley National Laboratory"/>
            <person name="Harder C.B."/>
            <person name="Miyauchi S."/>
            <person name="Viragh M."/>
            <person name="Kuo A."/>
            <person name="Thoen E."/>
            <person name="Andreopoulos B."/>
            <person name="Lu D."/>
            <person name="Skrede I."/>
            <person name="Drula E."/>
            <person name="Henrissat B."/>
            <person name="Morin E."/>
            <person name="Kohler A."/>
            <person name="Barry K."/>
            <person name="LaButti K."/>
            <person name="Morin E."/>
            <person name="Salamov A."/>
            <person name="Lipzen A."/>
            <person name="Mereny Z."/>
            <person name="Hegedus B."/>
            <person name="Baldrian P."/>
            <person name="Stursova M."/>
            <person name="Weitz H."/>
            <person name="Taylor A."/>
            <person name="Grigoriev I.V."/>
            <person name="Nagy L.G."/>
            <person name="Martin F."/>
            <person name="Kauserud H."/>
        </authorList>
    </citation>
    <scope>NUCLEOTIDE SEQUENCE</scope>
    <source>
        <strain evidence="15">CBHHK002</strain>
    </source>
</reference>
<comment type="caution">
    <text evidence="15">The sequence shown here is derived from an EMBL/GenBank/DDBJ whole genome shotgun (WGS) entry which is preliminary data.</text>
</comment>
<dbReference type="Pfam" id="PF05199">
    <property type="entry name" value="GMC_oxred_C"/>
    <property type="match status" value="1"/>
</dbReference>
<evidence type="ECO:0000256" key="4">
    <source>
        <dbReference type="ARBA" id="ARBA00011881"/>
    </source>
</evidence>
<evidence type="ECO:0000259" key="14">
    <source>
        <dbReference type="Pfam" id="PF05199"/>
    </source>
</evidence>
<evidence type="ECO:0000256" key="6">
    <source>
        <dbReference type="ARBA" id="ARBA00016408"/>
    </source>
</evidence>